<proteinExistence type="predicted"/>
<organism evidence="2 3">
    <name type="scientific">Microbacterium resistens</name>
    <dbReference type="NCBI Taxonomy" id="156977"/>
    <lineage>
        <taxon>Bacteria</taxon>
        <taxon>Bacillati</taxon>
        <taxon>Actinomycetota</taxon>
        <taxon>Actinomycetes</taxon>
        <taxon>Micrococcales</taxon>
        <taxon>Microbacteriaceae</taxon>
        <taxon>Microbacterium</taxon>
    </lineage>
</organism>
<evidence type="ECO:0000313" key="3">
    <source>
        <dbReference type="Proteomes" id="UP001199642"/>
    </source>
</evidence>
<protein>
    <submittedName>
        <fullName evidence="2">Uncharacterized protein</fullName>
    </submittedName>
</protein>
<gene>
    <name evidence="2" type="ORF">K8F61_17235</name>
</gene>
<dbReference type="RefSeq" id="WP_231820065.1">
    <property type="nucleotide sequence ID" value="NZ_CP082781.1"/>
</dbReference>
<evidence type="ECO:0000256" key="1">
    <source>
        <dbReference type="SAM" id="Phobius"/>
    </source>
</evidence>
<reference evidence="2 3" key="1">
    <citation type="submission" date="2023-01" db="EMBL/GenBank/DDBJ databases">
        <title>Characterization of estradiol degrading bacteria Microbacterium sp. MZT7 and reveal degrading genes through genome analysis.</title>
        <authorList>
            <person name="Hao P."/>
            <person name="Gao Y."/>
        </authorList>
    </citation>
    <scope>NUCLEOTIDE SEQUENCE [LARGE SCALE GENOMIC DNA]</scope>
    <source>
        <strain evidence="2 3">MZT7</strain>
    </source>
</reference>
<dbReference type="EMBL" id="CP082781">
    <property type="protein sequence ID" value="UGS26348.1"/>
    <property type="molecule type" value="Genomic_DNA"/>
</dbReference>
<keyword evidence="1" id="KW-1133">Transmembrane helix</keyword>
<keyword evidence="3" id="KW-1185">Reference proteome</keyword>
<sequence length="172" mass="18490">MIEAMVDAAGESATPLALSIVALAVSALAAGFTGWQAYGEHAARSRARRASWVFETQRRSPADTRYHNWLLRNAGGGSATDVTLTVGTPLLGKTEQVYRAASHVPPGGAALLVRGLGGLPSSLHNFDEERGGWALATDRASRETGVRIFDQWGVVSWTDERGKSRTQRIPLY</sequence>
<accession>A0ABY3RTR8</accession>
<keyword evidence="1" id="KW-0812">Transmembrane</keyword>
<evidence type="ECO:0000313" key="2">
    <source>
        <dbReference type="EMBL" id="UGS26348.1"/>
    </source>
</evidence>
<keyword evidence="1" id="KW-0472">Membrane</keyword>
<name>A0ABY3RTR8_9MICO</name>
<dbReference type="Proteomes" id="UP001199642">
    <property type="component" value="Chromosome"/>
</dbReference>
<feature type="transmembrane region" description="Helical" evidence="1">
    <location>
        <begin position="16"/>
        <end position="38"/>
    </location>
</feature>